<dbReference type="GO" id="GO:0009897">
    <property type="term" value="C:external side of plasma membrane"/>
    <property type="evidence" value="ECO:0007669"/>
    <property type="project" value="TreeGrafter"/>
</dbReference>
<evidence type="ECO:0000256" key="3">
    <source>
        <dbReference type="ARBA" id="ARBA00022692"/>
    </source>
</evidence>
<dbReference type="GO" id="GO:0060326">
    <property type="term" value="P:cell chemotaxis"/>
    <property type="evidence" value="ECO:0007669"/>
    <property type="project" value="TreeGrafter"/>
</dbReference>
<keyword evidence="7 9" id="KW-0675">Receptor</keyword>
<dbReference type="Pfam" id="PF00001">
    <property type="entry name" value="7tm_1"/>
    <property type="match status" value="1"/>
</dbReference>
<dbReference type="PRINTS" id="PR00657">
    <property type="entry name" value="CCCHEMOKINER"/>
</dbReference>
<evidence type="ECO:0000256" key="11">
    <source>
        <dbReference type="SAM" id="Phobius"/>
    </source>
</evidence>
<comment type="caution">
    <text evidence="13">The sequence shown here is derived from an EMBL/GenBank/DDBJ whole genome shotgun (WGS) entry which is preliminary data.</text>
</comment>
<feature type="transmembrane region" description="Helical" evidence="11">
    <location>
        <begin position="75"/>
        <end position="96"/>
    </location>
</feature>
<dbReference type="EMBL" id="JAUPFM010000008">
    <property type="protein sequence ID" value="KAK2844812.1"/>
    <property type="molecule type" value="Genomic_DNA"/>
</dbReference>
<comment type="subcellular location">
    <subcellularLocation>
        <location evidence="1">Cell membrane</location>
        <topology evidence="1">Multi-pass membrane protein</topology>
    </subcellularLocation>
</comment>
<keyword evidence="14" id="KW-1185">Reference proteome</keyword>
<protein>
    <recommendedName>
        <fullName evidence="12">G-protein coupled receptors family 1 profile domain-containing protein</fullName>
    </recommendedName>
</protein>
<evidence type="ECO:0000256" key="8">
    <source>
        <dbReference type="ARBA" id="ARBA00023224"/>
    </source>
</evidence>
<evidence type="ECO:0000256" key="9">
    <source>
        <dbReference type="RuleBase" id="RU000688"/>
    </source>
</evidence>
<dbReference type="GO" id="GO:0007204">
    <property type="term" value="P:positive regulation of cytosolic calcium ion concentration"/>
    <property type="evidence" value="ECO:0007669"/>
    <property type="project" value="TreeGrafter"/>
</dbReference>
<dbReference type="GO" id="GO:0016493">
    <property type="term" value="F:C-C chemokine receptor activity"/>
    <property type="evidence" value="ECO:0007669"/>
    <property type="project" value="TreeGrafter"/>
</dbReference>
<keyword evidence="5 9" id="KW-0297">G-protein coupled receptor</keyword>
<evidence type="ECO:0000313" key="13">
    <source>
        <dbReference type="EMBL" id="KAK2844812.1"/>
    </source>
</evidence>
<feature type="transmembrane region" description="Helical" evidence="11">
    <location>
        <begin position="42"/>
        <end position="63"/>
    </location>
</feature>
<evidence type="ECO:0000256" key="10">
    <source>
        <dbReference type="SAM" id="MobiDB-lite"/>
    </source>
</evidence>
<feature type="transmembrane region" description="Helical" evidence="11">
    <location>
        <begin position="102"/>
        <end position="131"/>
    </location>
</feature>
<dbReference type="AlphaFoldDB" id="A0AA88SQR5"/>
<accession>A0AA88SQR5</accession>
<proteinExistence type="inferred from homology"/>
<keyword evidence="2" id="KW-1003">Cell membrane</keyword>
<evidence type="ECO:0000256" key="4">
    <source>
        <dbReference type="ARBA" id="ARBA00022989"/>
    </source>
</evidence>
<evidence type="ECO:0000256" key="6">
    <source>
        <dbReference type="ARBA" id="ARBA00023136"/>
    </source>
</evidence>
<dbReference type="PROSITE" id="PS50262">
    <property type="entry name" value="G_PROTEIN_RECEP_F1_2"/>
    <property type="match status" value="1"/>
</dbReference>
<reference evidence="13" key="1">
    <citation type="submission" date="2023-07" db="EMBL/GenBank/DDBJ databases">
        <title>Chromosome-level Genome Assembly of Striped Snakehead (Channa striata).</title>
        <authorList>
            <person name="Liu H."/>
        </authorList>
    </citation>
    <scope>NUCLEOTIDE SEQUENCE</scope>
    <source>
        <strain evidence="13">Gz</strain>
        <tissue evidence="13">Muscle</tissue>
    </source>
</reference>
<dbReference type="PROSITE" id="PS00237">
    <property type="entry name" value="G_PROTEIN_RECEP_F1_1"/>
    <property type="match status" value="1"/>
</dbReference>
<feature type="region of interest" description="Disordered" evidence="10">
    <location>
        <begin position="338"/>
        <end position="357"/>
    </location>
</feature>
<keyword evidence="8 9" id="KW-0807">Transducer</keyword>
<dbReference type="PRINTS" id="PR00237">
    <property type="entry name" value="GPCRRHODOPSN"/>
</dbReference>
<keyword evidence="6 11" id="KW-0472">Membrane</keyword>
<organism evidence="13 14">
    <name type="scientific">Channa striata</name>
    <name type="common">Snakehead murrel</name>
    <name type="synonym">Ophicephalus striatus</name>
    <dbReference type="NCBI Taxonomy" id="64152"/>
    <lineage>
        <taxon>Eukaryota</taxon>
        <taxon>Metazoa</taxon>
        <taxon>Chordata</taxon>
        <taxon>Craniata</taxon>
        <taxon>Vertebrata</taxon>
        <taxon>Euteleostomi</taxon>
        <taxon>Actinopterygii</taxon>
        <taxon>Neopterygii</taxon>
        <taxon>Teleostei</taxon>
        <taxon>Neoteleostei</taxon>
        <taxon>Acanthomorphata</taxon>
        <taxon>Anabantaria</taxon>
        <taxon>Anabantiformes</taxon>
        <taxon>Channoidei</taxon>
        <taxon>Channidae</taxon>
        <taxon>Channa</taxon>
    </lineage>
</organism>
<dbReference type="GO" id="GO:0019722">
    <property type="term" value="P:calcium-mediated signaling"/>
    <property type="evidence" value="ECO:0007669"/>
    <property type="project" value="TreeGrafter"/>
</dbReference>
<feature type="domain" description="G-protein coupled receptors family 1 profile" evidence="12">
    <location>
        <begin position="54"/>
        <end position="298"/>
    </location>
</feature>
<dbReference type="InterPro" id="IPR000355">
    <property type="entry name" value="Chemokine_rcpt"/>
</dbReference>
<feature type="transmembrane region" description="Helical" evidence="11">
    <location>
        <begin position="152"/>
        <end position="170"/>
    </location>
</feature>
<evidence type="ECO:0000256" key="5">
    <source>
        <dbReference type="ARBA" id="ARBA00023040"/>
    </source>
</evidence>
<evidence type="ECO:0000313" key="14">
    <source>
        <dbReference type="Proteomes" id="UP001187415"/>
    </source>
</evidence>
<dbReference type="GO" id="GO:0006955">
    <property type="term" value="P:immune response"/>
    <property type="evidence" value="ECO:0007669"/>
    <property type="project" value="TreeGrafter"/>
</dbReference>
<evidence type="ECO:0000259" key="12">
    <source>
        <dbReference type="PROSITE" id="PS50262"/>
    </source>
</evidence>
<dbReference type="Gene3D" id="1.20.1070.10">
    <property type="entry name" value="Rhodopsin 7-helix transmembrane proteins"/>
    <property type="match status" value="1"/>
</dbReference>
<name>A0AA88SQR5_CHASR</name>
<evidence type="ECO:0000256" key="1">
    <source>
        <dbReference type="ARBA" id="ARBA00004651"/>
    </source>
</evidence>
<dbReference type="GO" id="GO:0019957">
    <property type="term" value="F:C-C chemokine binding"/>
    <property type="evidence" value="ECO:0007669"/>
    <property type="project" value="TreeGrafter"/>
</dbReference>
<gene>
    <name evidence="13" type="ORF">Q5P01_011471</name>
</gene>
<dbReference type="InterPro" id="IPR000276">
    <property type="entry name" value="GPCR_Rhodpsn"/>
</dbReference>
<dbReference type="PANTHER" id="PTHR10489:SF671">
    <property type="entry name" value="C-X-C CHEMOKINE RECEPTOR TYPE 3"/>
    <property type="match status" value="1"/>
</dbReference>
<keyword evidence="4 11" id="KW-1133">Transmembrane helix</keyword>
<comment type="similarity">
    <text evidence="9">Belongs to the G-protein coupled receptor 1 family.</text>
</comment>
<keyword evidence="3 9" id="KW-0812">Transmembrane</keyword>
<sequence length="357" mass="40299">MLKTMQVELGGFLNQTDDYEYGDYVYTEEPVPKEVGGVLTPVVYSSVVAVGLLGNALLLAVLLNKSRHWRISDIFVFNLGVADILLLLTLPFWAIQAAHNSVWSFGIEICKICTAVFNINFYCGIFLLLCITLDRYRSILCSLPLFSKNKPALAHASCVVVWVISMLLALPDWMFMVTENDGQIKTLCVHSYEKLYLRLVHLAVGFLLPAAALIFCLSHILLRLKSNSKDLRKEKALLVILPLVVVFFLCWMPYNISLAIDTYRIHFKEPQSKGSLKKALKVTSVLACVHACVRPLLYICLCANFRELVLSKQIFSKTRPEKSLWELNVGEKTVSEQSNIKEEQKQMTTPDQIQTAC</sequence>
<feature type="compositionally biased region" description="Polar residues" evidence="10">
    <location>
        <begin position="346"/>
        <end position="357"/>
    </location>
</feature>
<feature type="transmembrane region" description="Helical" evidence="11">
    <location>
        <begin position="236"/>
        <end position="254"/>
    </location>
</feature>
<dbReference type="SUPFAM" id="SSF81321">
    <property type="entry name" value="Family A G protein-coupled receptor-like"/>
    <property type="match status" value="1"/>
</dbReference>
<dbReference type="InterPro" id="IPR017452">
    <property type="entry name" value="GPCR_Rhodpsn_7TM"/>
</dbReference>
<dbReference type="Proteomes" id="UP001187415">
    <property type="component" value="Unassembled WGS sequence"/>
</dbReference>
<dbReference type="InterPro" id="IPR050119">
    <property type="entry name" value="CCR1-9-like"/>
</dbReference>
<feature type="transmembrane region" description="Helical" evidence="11">
    <location>
        <begin position="199"/>
        <end position="224"/>
    </location>
</feature>
<evidence type="ECO:0000256" key="2">
    <source>
        <dbReference type="ARBA" id="ARBA00022475"/>
    </source>
</evidence>
<evidence type="ECO:0000256" key="7">
    <source>
        <dbReference type="ARBA" id="ARBA00023170"/>
    </source>
</evidence>
<dbReference type="PANTHER" id="PTHR10489">
    <property type="entry name" value="CELL ADHESION MOLECULE"/>
    <property type="match status" value="1"/>
</dbReference>